<dbReference type="AlphaFoldDB" id="A0A6N4Y037"/>
<protein>
    <submittedName>
        <fullName evidence="1">Uncharacterized protein</fullName>
    </submittedName>
</protein>
<keyword evidence="2" id="KW-1185">Reference proteome</keyword>
<organism evidence="1 2">
    <name type="scientific">Chryseobacterium fistulae</name>
    <dbReference type="NCBI Taxonomy" id="2675058"/>
    <lineage>
        <taxon>Bacteria</taxon>
        <taxon>Pseudomonadati</taxon>
        <taxon>Bacteroidota</taxon>
        <taxon>Flavobacteriia</taxon>
        <taxon>Flavobacteriales</taxon>
        <taxon>Weeksellaceae</taxon>
        <taxon>Chryseobacterium group</taxon>
        <taxon>Chryseobacterium</taxon>
    </lineage>
</organism>
<dbReference type="EMBL" id="CACVBY010000105">
    <property type="protein sequence ID" value="CAA7392427.1"/>
    <property type="molecule type" value="Genomic_DNA"/>
</dbReference>
<evidence type="ECO:0000313" key="2">
    <source>
        <dbReference type="Proteomes" id="UP000445309"/>
    </source>
</evidence>
<name>A0A6N4Y037_9FLAO</name>
<accession>A0A6N4Y037</accession>
<reference evidence="1 2" key="1">
    <citation type="submission" date="2020-01" db="EMBL/GenBank/DDBJ databases">
        <authorList>
            <person name="Rodrigo-Torres L."/>
            <person name="Arahal R. D."/>
            <person name="Lucena T."/>
        </authorList>
    </citation>
    <scope>NUCLEOTIDE SEQUENCE [LARGE SCALE GENOMIC DNA]</scope>
    <source>
        <strain evidence="1 2">CECT 9393</strain>
    </source>
</reference>
<evidence type="ECO:0000313" key="1">
    <source>
        <dbReference type="EMBL" id="CAA7392427.1"/>
    </source>
</evidence>
<sequence length="107" mass="12824">MNYAYVTFFNKPRVSLKRVEEWLIRENERIQLLELFEYKDFIKYTDYEHTALRTAFISGLSATKKALFFKILDKIGVGSRNGLQSTLRIKSIDLVCFNRDFKYYLDF</sequence>
<dbReference type="RefSeq" id="WP_162074109.1">
    <property type="nucleotide sequence ID" value="NZ_CACVBY010000105.1"/>
</dbReference>
<gene>
    <name evidence="1" type="ORF">CHRY9393_03147</name>
</gene>
<proteinExistence type="predicted"/>
<dbReference type="Proteomes" id="UP000445309">
    <property type="component" value="Unassembled WGS sequence"/>
</dbReference>